<dbReference type="PANTHER" id="PTHR43060">
    <property type="entry name" value="3-HYDROXYISOBUTYRATE DEHYDROGENASE-LIKE 1, MITOCHONDRIAL-RELATED"/>
    <property type="match status" value="1"/>
</dbReference>
<protein>
    <recommendedName>
        <fullName evidence="8">L-threonate dehydrogenase</fullName>
        <ecNumber evidence="7">1.1.1.411</ecNumber>
    </recommendedName>
</protein>
<feature type="domain" description="6-phosphogluconate dehydrogenase NADP-binding" evidence="11">
    <location>
        <begin position="34"/>
        <end position="191"/>
    </location>
</feature>
<dbReference type="RefSeq" id="WP_007329193.1">
    <property type="nucleotide sequence ID" value="NZ_AFAR01000272.1"/>
</dbReference>
<reference evidence="13 14" key="1">
    <citation type="journal article" date="2013" name="Mar. Genomics">
        <title>Expression of sulfatases in Rhodopirellula baltica and the diversity of sulfatases in the genus Rhodopirellula.</title>
        <authorList>
            <person name="Wegner C.E."/>
            <person name="Richter-Heitmann T."/>
            <person name="Klindworth A."/>
            <person name="Klockow C."/>
            <person name="Richter M."/>
            <person name="Achstetter T."/>
            <person name="Glockner F.O."/>
            <person name="Harder J."/>
        </authorList>
    </citation>
    <scope>NUCLEOTIDE SEQUENCE [LARGE SCALE GENOMIC DNA]</scope>
    <source>
        <strain evidence="13 14">WH47</strain>
    </source>
</reference>
<accession>F2AZY3</accession>
<evidence type="ECO:0000256" key="2">
    <source>
        <dbReference type="ARBA" id="ARBA00023002"/>
    </source>
</evidence>
<keyword evidence="1" id="KW-0521">NADP</keyword>
<dbReference type="GO" id="GO:0016054">
    <property type="term" value="P:organic acid catabolic process"/>
    <property type="evidence" value="ECO:0007669"/>
    <property type="project" value="UniProtKB-ARBA"/>
</dbReference>
<evidence type="ECO:0000256" key="4">
    <source>
        <dbReference type="ARBA" id="ARBA00023277"/>
    </source>
</evidence>
<name>F2AZY3_RHOBT</name>
<evidence type="ECO:0000256" key="7">
    <source>
        <dbReference type="ARBA" id="ARBA00038870"/>
    </source>
</evidence>
<dbReference type="NCBIfam" id="NF043037">
    <property type="entry name" value="ThreonDh"/>
    <property type="match status" value="1"/>
</dbReference>
<dbReference type="GO" id="GO:0050661">
    <property type="term" value="F:NADP binding"/>
    <property type="evidence" value="ECO:0007669"/>
    <property type="project" value="InterPro"/>
</dbReference>
<feature type="domain" description="3-hydroxyisobutyrate dehydrogenase-like NAD-binding" evidence="12">
    <location>
        <begin position="195"/>
        <end position="315"/>
    </location>
</feature>
<dbReference type="PIRSF" id="PIRSF000103">
    <property type="entry name" value="HIBADH"/>
    <property type="match status" value="1"/>
</dbReference>
<gene>
    <name evidence="13" type="ORF">RBWH47_03103</name>
</gene>
<evidence type="ECO:0000256" key="8">
    <source>
        <dbReference type="ARBA" id="ARBA00039407"/>
    </source>
</evidence>
<dbReference type="Gene3D" id="1.10.1040.10">
    <property type="entry name" value="N-(1-d-carboxylethyl)-l-norvaline Dehydrogenase, domain 2"/>
    <property type="match status" value="1"/>
</dbReference>
<dbReference type="Proteomes" id="UP000006222">
    <property type="component" value="Unassembled WGS sequence"/>
</dbReference>
<evidence type="ECO:0000313" key="14">
    <source>
        <dbReference type="Proteomes" id="UP000006222"/>
    </source>
</evidence>
<dbReference type="PATRIC" id="fig|991778.3.peg.5609"/>
<comment type="caution">
    <text evidence="13">The sequence shown here is derived from an EMBL/GenBank/DDBJ whole genome shotgun (WGS) entry which is preliminary data.</text>
</comment>
<proteinExistence type="inferred from homology"/>
<dbReference type="GO" id="GO:0016616">
    <property type="term" value="F:oxidoreductase activity, acting on the CH-OH group of donors, NAD or NADP as acceptor"/>
    <property type="evidence" value="ECO:0007669"/>
    <property type="project" value="InterPro"/>
</dbReference>
<dbReference type="GO" id="GO:0051287">
    <property type="term" value="F:NAD binding"/>
    <property type="evidence" value="ECO:0007669"/>
    <property type="project" value="InterPro"/>
</dbReference>
<evidence type="ECO:0000256" key="9">
    <source>
        <dbReference type="ARBA" id="ARBA00047312"/>
    </source>
</evidence>
<dbReference type="PANTHER" id="PTHR43060:SF17">
    <property type="entry name" value="L-THREONATE DEHYDROGENASE"/>
    <property type="match status" value="1"/>
</dbReference>
<evidence type="ECO:0000313" key="13">
    <source>
        <dbReference type="EMBL" id="EGF24736.1"/>
    </source>
</evidence>
<dbReference type="PROSITE" id="PS00895">
    <property type="entry name" value="3_HYDROXYISOBUT_DH"/>
    <property type="match status" value="1"/>
</dbReference>
<dbReference type="Gene3D" id="3.40.50.720">
    <property type="entry name" value="NAD(P)-binding Rossmann-like Domain"/>
    <property type="match status" value="1"/>
</dbReference>
<dbReference type="InterPro" id="IPR006115">
    <property type="entry name" value="6PGDH_NADP-bd"/>
</dbReference>
<dbReference type="InterPro" id="IPR015815">
    <property type="entry name" value="HIBADH-related"/>
</dbReference>
<evidence type="ECO:0000256" key="10">
    <source>
        <dbReference type="PIRSR" id="PIRSR000103-1"/>
    </source>
</evidence>
<dbReference type="SUPFAM" id="SSF48179">
    <property type="entry name" value="6-phosphogluconate dehydrogenase C-terminal domain-like"/>
    <property type="match status" value="1"/>
</dbReference>
<dbReference type="SUPFAM" id="SSF51735">
    <property type="entry name" value="NAD(P)-binding Rossmann-fold domains"/>
    <property type="match status" value="1"/>
</dbReference>
<keyword evidence="2" id="KW-0560">Oxidoreductase</keyword>
<evidence type="ECO:0000256" key="3">
    <source>
        <dbReference type="ARBA" id="ARBA00023027"/>
    </source>
</evidence>
<comment type="function">
    <text evidence="5">Catalyzes oxidation of L-threonate to 2-oxo-tetronate. Can use either NAD(+) or NADP(+) as cosubstrate, with a preference for NAD(+).</text>
</comment>
<evidence type="ECO:0000256" key="1">
    <source>
        <dbReference type="ARBA" id="ARBA00022857"/>
    </source>
</evidence>
<dbReference type="InterPro" id="IPR002204">
    <property type="entry name" value="3-OH-isobutyrate_DH-rel_CS"/>
</dbReference>
<evidence type="ECO:0000259" key="12">
    <source>
        <dbReference type="Pfam" id="PF14833"/>
    </source>
</evidence>
<dbReference type="InterPro" id="IPR013328">
    <property type="entry name" value="6PGD_dom2"/>
</dbReference>
<keyword evidence="3" id="KW-0520">NAD</keyword>
<organism evidence="13 14">
    <name type="scientific">Rhodopirellula baltica WH47</name>
    <dbReference type="NCBI Taxonomy" id="991778"/>
    <lineage>
        <taxon>Bacteria</taxon>
        <taxon>Pseudomonadati</taxon>
        <taxon>Planctomycetota</taxon>
        <taxon>Planctomycetia</taxon>
        <taxon>Pirellulales</taxon>
        <taxon>Pirellulaceae</taxon>
        <taxon>Rhodopirellula</taxon>
    </lineage>
</organism>
<dbReference type="Pfam" id="PF03446">
    <property type="entry name" value="NAD_binding_2"/>
    <property type="match status" value="1"/>
</dbReference>
<evidence type="ECO:0000256" key="6">
    <source>
        <dbReference type="ARBA" id="ARBA00037979"/>
    </source>
</evidence>
<keyword evidence="4" id="KW-0119">Carbohydrate metabolism</keyword>
<dbReference type="InterPro" id="IPR008927">
    <property type="entry name" value="6-PGluconate_DH-like_C_sf"/>
</dbReference>
<feature type="active site" evidence="10">
    <location>
        <position position="201"/>
    </location>
</feature>
<dbReference type="InterPro" id="IPR050006">
    <property type="entry name" value="LtnD"/>
</dbReference>
<dbReference type="InterPro" id="IPR036291">
    <property type="entry name" value="NAD(P)-bd_dom_sf"/>
</dbReference>
<dbReference type="InterPro" id="IPR029154">
    <property type="entry name" value="HIBADH-like_NADP-bd"/>
</dbReference>
<evidence type="ECO:0000259" key="11">
    <source>
        <dbReference type="Pfam" id="PF03446"/>
    </source>
</evidence>
<sequence>MSTRSIIHQELSCPRWDPTSNNAERKKSMTTAAKIAVIGLGAMGYGMAKSCLRAGHEVWGADISPDPVERFRADGGQPGDIQDVAETLDIVIVSVLNADQTSAVLFGPDGVACSMKKGSVVIACATVAPDFAREMARRCNERGLHYLDAPISGGAAKSAKGQLSIMASGSDEAFEVASPALDAMAEIVFRLGDVGAGSAMKAVNQLLAGVHIAVMAEAMTFGMTQGVSPEKFLEVIPQCAGTSWMLENRGPHIAAGDYTPLSQVNIWPKDLGIVLDIARDAKFSAPLTAAALQQFLAAAGMGLGGEDDAAVAKVYARNASLNLPGEE</sequence>
<comment type="catalytic activity">
    <reaction evidence="9">
        <text>L-threonate + NAD(+) = 2-dehydro-L-erythronate + NADH + H(+)</text>
        <dbReference type="Rhea" id="RHEA:52548"/>
        <dbReference type="ChEBI" id="CHEBI:15378"/>
        <dbReference type="ChEBI" id="CHEBI:57540"/>
        <dbReference type="ChEBI" id="CHEBI:57561"/>
        <dbReference type="ChEBI" id="CHEBI:57945"/>
        <dbReference type="ChEBI" id="CHEBI:136669"/>
        <dbReference type="EC" id="1.1.1.411"/>
    </reaction>
</comment>
<evidence type="ECO:0000256" key="5">
    <source>
        <dbReference type="ARBA" id="ARBA00037062"/>
    </source>
</evidence>
<comment type="similarity">
    <text evidence="6">Belongs to the HIBADH-related family. L-threonate dehydrogenase subfamily.</text>
</comment>
<dbReference type="AlphaFoldDB" id="F2AZY3"/>
<dbReference type="Pfam" id="PF14833">
    <property type="entry name" value="NAD_binding_11"/>
    <property type="match status" value="1"/>
</dbReference>
<dbReference type="EC" id="1.1.1.411" evidence="7"/>
<dbReference type="EMBL" id="AFAR01000272">
    <property type="protein sequence ID" value="EGF24736.1"/>
    <property type="molecule type" value="Genomic_DNA"/>
</dbReference>